<dbReference type="OMA" id="CYKASEG"/>
<feature type="coiled-coil region" evidence="1">
    <location>
        <begin position="176"/>
        <end position="239"/>
    </location>
</feature>
<evidence type="ECO:0000313" key="2">
    <source>
        <dbReference type="EMBL" id="CAD8063801.1"/>
    </source>
</evidence>
<dbReference type="EMBL" id="CAJJDM010000034">
    <property type="protein sequence ID" value="CAD8063801.1"/>
    <property type="molecule type" value="Genomic_DNA"/>
</dbReference>
<keyword evidence="3" id="KW-1185">Reference proteome</keyword>
<dbReference type="Proteomes" id="UP000688137">
    <property type="component" value="Unassembled WGS sequence"/>
</dbReference>
<organism evidence="2 3">
    <name type="scientific">Paramecium primaurelia</name>
    <dbReference type="NCBI Taxonomy" id="5886"/>
    <lineage>
        <taxon>Eukaryota</taxon>
        <taxon>Sar</taxon>
        <taxon>Alveolata</taxon>
        <taxon>Ciliophora</taxon>
        <taxon>Intramacronucleata</taxon>
        <taxon>Oligohymenophorea</taxon>
        <taxon>Peniculida</taxon>
        <taxon>Parameciidae</taxon>
        <taxon>Paramecium</taxon>
    </lineage>
</organism>
<sequence>MYPKKINRTLHVGKHIQKEDSVKSLIIDKLVQDYGRKNQLNVNLIMAYVDDFFVCYKASEGAVRALKEEIKEAILRPENEKQLMIQRLHQRMSRKQKEEQLKTLTNPKVRASLPDKLEDEKNLFRMQNKTENNSQLKLANTLPADVLEERRKSIYKVDGSVDEWAAIIKYDTLQFQKELEEQKKLLLLNQQKIKEELDRQVAEKEQRKQKEKKDEQYYYASSQQQLIEFEKQQELLKENKKQQLLQEKIIRDQQVYIDKRKKKEQNLNTKQQEEEMLAKVKEELKAEDQQQKRKRLEQQEKFQLILKQNENLRKKAQEEIIQNKEHEKLLQEQSAIKEQLENEKKEKFKKDKEEKIKQLMNNYSEFVMKNKKDNRQQDDSQGEFWAKKNSEHSVFLDFKNKANKKEQQLQISYDLQQQMLEKKRRYTQEVTEKKQLFEQQLQEQKALKKQDEERRNNIRQMYIQNAEELKKQMTKGYLSQSPKRKSSPNERMVGYELLQNKKLLKKIANDNSIGISIKKQEISIPE</sequence>
<evidence type="ECO:0000313" key="3">
    <source>
        <dbReference type="Proteomes" id="UP000688137"/>
    </source>
</evidence>
<evidence type="ECO:0000256" key="1">
    <source>
        <dbReference type="SAM" id="Coils"/>
    </source>
</evidence>
<dbReference type="AlphaFoldDB" id="A0A8S1LBH6"/>
<feature type="coiled-coil region" evidence="1">
    <location>
        <begin position="434"/>
        <end position="461"/>
    </location>
</feature>
<name>A0A8S1LBH6_PARPR</name>
<reference evidence="2" key="1">
    <citation type="submission" date="2021-01" db="EMBL/GenBank/DDBJ databases">
        <authorList>
            <consortium name="Genoscope - CEA"/>
            <person name="William W."/>
        </authorList>
    </citation>
    <scope>NUCLEOTIDE SEQUENCE</scope>
</reference>
<gene>
    <name evidence="2" type="ORF">PPRIM_AZ9-3.1.T0350147</name>
</gene>
<feature type="coiled-coil region" evidence="1">
    <location>
        <begin position="263"/>
        <end position="369"/>
    </location>
</feature>
<proteinExistence type="predicted"/>
<protein>
    <submittedName>
        <fullName evidence="2">Uncharacterized protein</fullName>
    </submittedName>
</protein>
<accession>A0A8S1LBH6</accession>
<comment type="caution">
    <text evidence="2">The sequence shown here is derived from an EMBL/GenBank/DDBJ whole genome shotgun (WGS) entry which is preliminary data.</text>
</comment>
<keyword evidence="1" id="KW-0175">Coiled coil</keyword>